<dbReference type="InterPro" id="IPR018247">
    <property type="entry name" value="EF_Hand_1_Ca_BS"/>
</dbReference>
<organism evidence="4 5">
    <name type="scientific">Dyella lutea</name>
    <dbReference type="NCBI Taxonomy" id="2950441"/>
    <lineage>
        <taxon>Bacteria</taxon>
        <taxon>Pseudomonadati</taxon>
        <taxon>Pseudomonadota</taxon>
        <taxon>Gammaproteobacteria</taxon>
        <taxon>Lysobacterales</taxon>
        <taxon>Rhodanobacteraceae</taxon>
        <taxon>Dyella</taxon>
    </lineage>
</organism>
<feature type="region of interest" description="Disordered" evidence="1">
    <location>
        <begin position="27"/>
        <end position="51"/>
    </location>
</feature>
<keyword evidence="2" id="KW-0732">Signal</keyword>
<feature type="signal peptide" evidence="2">
    <location>
        <begin position="1"/>
        <end position="23"/>
    </location>
</feature>
<reference evidence="4 5" key="1">
    <citation type="submission" date="2022-06" db="EMBL/GenBank/DDBJ databases">
        <title>Dyella sp. Sa strain:Sa Genome sequencing.</title>
        <authorList>
            <person name="Park S."/>
        </authorList>
    </citation>
    <scope>NUCLEOTIDE SEQUENCE [LARGE SCALE GENOMIC DNA]</scope>
    <source>
        <strain evidence="4 5">Sa</strain>
    </source>
</reference>
<feature type="domain" description="EF-hand" evidence="3">
    <location>
        <begin position="63"/>
        <end position="98"/>
    </location>
</feature>
<dbReference type="InterPro" id="IPR002048">
    <property type="entry name" value="EF_hand_dom"/>
</dbReference>
<evidence type="ECO:0000256" key="2">
    <source>
        <dbReference type="SAM" id="SignalP"/>
    </source>
</evidence>
<proteinExistence type="predicted"/>
<dbReference type="SUPFAM" id="SSF47473">
    <property type="entry name" value="EF-hand"/>
    <property type="match status" value="1"/>
</dbReference>
<comment type="caution">
    <text evidence="4">The sequence shown here is derived from an EMBL/GenBank/DDBJ whole genome shotgun (WGS) entry which is preliminary data.</text>
</comment>
<evidence type="ECO:0000313" key="5">
    <source>
        <dbReference type="Proteomes" id="UP001204615"/>
    </source>
</evidence>
<dbReference type="InterPro" id="IPR011992">
    <property type="entry name" value="EF-hand-dom_pair"/>
</dbReference>
<feature type="chain" id="PRO_5047214777" evidence="2">
    <location>
        <begin position="24"/>
        <end position="100"/>
    </location>
</feature>
<keyword evidence="5" id="KW-1185">Reference proteome</keyword>
<dbReference type="Gene3D" id="1.10.238.10">
    <property type="entry name" value="EF-hand"/>
    <property type="match status" value="1"/>
</dbReference>
<dbReference type="Proteomes" id="UP001204615">
    <property type="component" value="Unassembled WGS sequence"/>
</dbReference>
<protein>
    <submittedName>
        <fullName evidence="4">EF-hand domain-containing protein</fullName>
    </submittedName>
</protein>
<dbReference type="PROSITE" id="PS00018">
    <property type="entry name" value="EF_HAND_1"/>
    <property type="match status" value="1"/>
</dbReference>
<accession>A0ABT1FAV1</accession>
<gene>
    <name evidence="4" type="ORF">NC595_10545</name>
</gene>
<name>A0ABT1FAV1_9GAMM</name>
<evidence type="ECO:0000256" key="1">
    <source>
        <dbReference type="SAM" id="MobiDB-lite"/>
    </source>
</evidence>
<dbReference type="PROSITE" id="PS50222">
    <property type="entry name" value="EF_HAND_2"/>
    <property type="match status" value="1"/>
</dbReference>
<evidence type="ECO:0000313" key="4">
    <source>
        <dbReference type="EMBL" id="MCP1374501.1"/>
    </source>
</evidence>
<dbReference type="RefSeq" id="WP_253566267.1">
    <property type="nucleotide sequence ID" value="NZ_JAMZEK010000002.1"/>
</dbReference>
<dbReference type="Pfam" id="PF13202">
    <property type="entry name" value="EF-hand_5"/>
    <property type="match status" value="1"/>
</dbReference>
<sequence length="100" mass="10850">MTYAKSGLLVALWYAMWTIPAVAAPTVQPGVRNPGATNAPSFGDLDKNHDGKLVRSEIPKDEPALKQLRAHFHEADLDGNGSLSKEEYQRYVSNIISGGV</sequence>
<dbReference type="EMBL" id="JAMZEK010000002">
    <property type="protein sequence ID" value="MCP1374501.1"/>
    <property type="molecule type" value="Genomic_DNA"/>
</dbReference>
<evidence type="ECO:0000259" key="3">
    <source>
        <dbReference type="PROSITE" id="PS50222"/>
    </source>
</evidence>